<dbReference type="Pfam" id="PF01205">
    <property type="entry name" value="Impact_N"/>
    <property type="match status" value="1"/>
</dbReference>
<evidence type="ECO:0000313" key="5">
    <source>
        <dbReference type="EMBL" id="GAA2116830.1"/>
    </source>
</evidence>
<comment type="similarity">
    <text evidence="1">Belongs to the IMPACT family.</text>
</comment>
<dbReference type="PANTHER" id="PTHR16301:SF20">
    <property type="entry name" value="IMPACT FAMILY MEMBER YIGZ"/>
    <property type="match status" value="1"/>
</dbReference>
<comment type="caution">
    <text evidence="5">The sequence shown here is derived from an EMBL/GenBank/DDBJ whole genome shotgun (WGS) entry which is preliminary data.</text>
</comment>
<dbReference type="PANTHER" id="PTHR16301">
    <property type="entry name" value="IMPACT-RELATED"/>
    <property type="match status" value="1"/>
</dbReference>
<gene>
    <name evidence="5" type="ORF">GCM10009824_15860</name>
</gene>
<reference evidence="6" key="1">
    <citation type="journal article" date="2019" name="Int. J. Syst. Evol. Microbiol.">
        <title>The Global Catalogue of Microorganisms (GCM) 10K type strain sequencing project: providing services to taxonomists for standard genome sequencing and annotation.</title>
        <authorList>
            <consortium name="The Broad Institute Genomics Platform"/>
            <consortium name="The Broad Institute Genome Sequencing Center for Infectious Disease"/>
            <person name="Wu L."/>
            <person name="Ma J."/>
        </authorList>
    </citation>
    <scope>NUCLEOTIDE SEQUENCE [LARGE SCALE GENOMIC DNA]</scope>
    <source>
        <strain evidence="6">JCM 15914</strain>
    </source>
</reference>
<keyword evidence="6" id="KW-1185">Reference proteome</keyword>
<organism evidence="5 6">
    <name type="scientific">Kocuria atrinae</name>
    <dbReference type="NCBI Taxonomy" id="592377"/>
    <lineage>
        <taxon>Bacteria</taxon>
        <taxon>Bacillati</taxon>
        <taxon>Actinomycetota</taxon>
        <taxon>Actinomycetes</taxon>
        <taxon>Micrococcales</taxon>
        <taxon>Micrococcaceae</taxon>
        <taxon>Kocuria</taxon>
    </lineage>
</organism>
<dbReference type="Proteomes" id="UP001500166">
    <property type="component" value="Unassembled WGS sequence"/>
</dbReference>
<evidence type="ECO:0000259" key="4">
    <source>
        <dbReference type="Pfam" id="PF09186"/>
    </source>
</evidence>
<dbReference type="RefSeq" id="WP_344224455.1">
    <property type="nucleotide sequence ID" value="NZ_BAAAQA010000015.1"/>
</dbReference>
<dbReference type="SUPFAM" id="SSF54211">
    <property type="entry name" value="Ribosomal protein S5 domain 2-like"/>
    <property type="match status" value="1"/>
</dbReference>
<name>A0ABP5JEL5_9MICC</name>
<dbReference type="Gene3D" id="3.30.230.30">
    <property type="entry name" value="Impact, N-terminal domain"/>
    <property type="match status" value="1"/>
</dbReference>
<sequence length="232" mass="25170">MPIDPNVSYTVLRASSVHEHEIEIKKSRFLALLKRVDSEDGARDFIACTKAQYRDARHHCSAFLLGPTRETGRTSDDGEPSGTAGMPMMQTLTSHKSPTQREQELEGDLSDICAVVVRWFGGVKLGAGGLVRAYSGAVAEALETAPLKTRMRSRSLSVRLDHSDAGRIEDDVRTAGFTVLPTSYEADAAVLTLAVPDRETDVQEALDTVTSLTAGNYTPELGGVDWHDIPSL</sequence>
<evidence type="ECO:0000259" key="3">
    <source>
        <dbReference type="Pfam" id="PF01205"/>
    </source>
</evidence>
<protein>
    <submittedName>
        <fullName evidence="5">YigZ family protein</fullName>
    </submittedName>
</protein>
<dbReference type="EMBL" id="BAAAQA010000015">
    <property type="protein sequence ID" value="GAA2116830.1"/>
    <property type="molecule type" value="Genomic_DNA"/>
</dbReference>
<feature type="region of interest" description="Disordered" evidence="2">
    <location>
        <begin position="67"/>
        <end position="104"/>
    </location>
</feature>
<dbReference type="InterPro" id="IPR036956">
    <property type="entry name" value="Impact_N_sf"/>
</dbReference>
<dbReference type="InterPro" id="IPR015269">
    <property type="entry name" value="UPF0029_Impact_C"/>
</dbReference>
<accession>A0ABP5JEL5</accession>
<proteinExistence type="inferred from homology"/>
<dbReference type="Pfam" id="PF09186">
    <property type="entry name" value="DUF1949"/>
    <property type="match status" value="1"/>
</dbReference>
<feature type="domain" description="Impact N-terminal" evidence="3">
    <location>
        <begin position="25"/>
        <end position="142"/>
    </location>
</feature>
<evidence type="ECO:0000256" key="1">
    <source>
        <dbReference type="ARBA" id="ARBA00007665"/>
    </source>
</evidence>
<evidence type="ECO:0000313" key="6">
    <source>
        <dbReference type="Proteomes" id="UP001500166"/>
    </source>
</evidence>
<dbReference type="InterPro" id="IPR001498">
    <property type="entry name" value="Impact_N"/>
</dbReference>
<dbReference type="InterPro" id="IPR023582">
    <property type="entry name" value="Impact"/>
</dbReference>
<evidence type="ECO:0000256" key="2">
    <source>
        <dbReference type="SAM" id="MobiDB-lite"/>
    </source>
</evidence>
<feature type="domain" description="UPF0029" evidence="4">
    <location>
        <begin position="158"/>
        <end position="215"/>
    </location>
</feature>
<dbReference type="InterPro" id="IPR020568">
    <property type="entry name" value="Ribosomal_Su5_D2-typ_SF"/>
</dbReference>